<feature type="domain" description="Endonuclease/exonuclease/phosphatase" evidence="3">
    <location>
        <begin position="90"/>
        <end position="278"/>
    </location>
</feature>
<dbReference type="OrthoDB" id="9796594at2"/>
<dbReference type="Gene3D" id="3.60.10.10">
    <property type="entry name" value="Endonuclease/exonuclease/phosphatase"/>
    <property type="match status" value="1"/>
</dbReference>
<protein>
    <recommendedName>
        <fullName evidence="3">Endonuclease/exonuclease/phosphatase domain-containing protein</fullName>
    </recommendedName>
</protein>
<dbReference type="InterPro" id="IPR036691">
    <property type="entry name" value="Endo/exonu/phosph_ase_sf"/>
</dbReference>
<feature type="transmembrane region" description="Helical" evidence="2">
    <location>
        <begin position="59"/>
        <end position="77"/>
    </location>
</feature>
<sequence>MKTYLARRLQTLAWLTLAVLLIGQLGALHWSAELFSHFVPHYAAVFALAALCLHNRWRYLWAAWALALTAWTLWPPVLEPPDSAATRLIWYNVNLDNRDARGESARLLAADADILALAEIQLHDPGWQPLRQHYPHGCVHEENSPFALAVFARAPLAACEVRFIEDYPYIRATLADGRTLYAAHPPPPINADLARARIAYLRHLADRLATEKSALLLGDLNSSPYSQHYRELLRRAGLHTTTRNGLPTWLPLGLNLDHALVRHGQAHSSALPWHTSDHRPLQTDWGRP</sequence>
<evidence type="ECO:0000313" key="4">
    <source>
        <dbReference type="EMBL" id="EEV88754.1"/>
    </source>
</evidence>
<feature type="compositionally biased region" description="Basic and acidic residues" evidence="1">
    <location>
        <begin position="275"/>
        <end position="288"/>
    </location>
</feature>
<dbReference type="RefSeq" id="WP_004140894.1">
    <property type="nucleotide sequence ID" value="NZ_GG694026.1"/>
</dbReference>
<evidence type="ECO:0000256" key="2">
    <source>
        <dbReference type="SAM" id="Phobius"/>
    </source>
</evidence>
<keyword evidence="2" id="KW-0812">Transmembrane</keyword>
<dbReference type="InterPro" id="IPR005135">
    <property type="entry name" value="Endo/exonuclease/phosphatase"/>
</dbReference>
<keyword evidence="2" id="KW-0472">Membrane</keyword>
<feature type="region of interest" description="Disordered" evidence="1">
    <location>
        <begin position="269"/>
        <end position="288"/>
    </location>
</feature>
<accession>C8N9G3</accession>
<dbReference type="Pfam" id="PF03372">
    <property type="entry name" value="Exo_endo_phos"/>
    <property type="match status" value="1"/>
</dbReference>
<dbReference type="Proteomes" id="UP000004870">
    <property type="component" value="Unassembled WGS sequence"/>
</dbReference>
<dbReference type="HOGENOM" id="CLU_052333_0_2_6"/>
<comment type="caution">
    <text evidence="4">The sequence shown here is derived from an EMBL/GenBank/DDBJ whole genome shotgun (WGS) entry which is preliminary data.</text>
</comment>
<dbReference type="GO" id="GO:0003824">
    <property type="term" value="F:catalytic activity"/>
    <property type="evidence" value="ECO:0007669"/>
    <property type="project" value="InterPro"/>
</dbReference>
<proteinExistence type="predicted"/>
<evidence type="ECO:0000259" key="3">
    <source>
        <dbReference type="Pfam" id="PF03372"/>
    </source>
</evidence>
<evidence type="ECO:0000313" key="5">
    <source>
        <dbReference type="Proteomes" id="UP000004870"/>
    </source>
</evidence>
<dbReference type="AlphaFoldDB" id="C8N9G3"/>
<dbReference type="SUPFAM" id="SSF56219">
    <property type="entry name" value="DNase I-like"/>
    <property type="match status" value="1"/>
</dbReference>
<organism evidence="4 5">
    <name type="scientific">Cardiobacterium hominis (strain ATCC 15826 / DSM 8339 / NCTC 10426 / 6573)</name>
    <dbReference type="NCBI Taxonomy" id="638300"/>
    <lineage>
        <taxon>Bacteria</taxon>
        <taxon>Pseudomonadati</taxon>
        <taxon>Pseudomonadota</taxon>
        <taxon>Gammaproteobacteria</taxon>
        <taxon>Cardiobacteriales</taxon>
        <taxon>Cardiobacteriaceae</taxon>
        <taxon>Cardiobacterium</taxon>
    </lineage>
</organism>
<feature type="transmembrane region" description="Helical" evidence="2">
    <location>
        <begin position="38"/>
        <end position="54"/>
    </location>
</feature>
<gene>
    <name evidence="4" type="ORF">HMPREF0198_1141</name>
</gene>
<keyword evidence="5" id="KW-1185">Reference proteome</keyword>
<dbReference type="EMBL" id="ACKY01000057">
    <property type="protein sequence ID" value="EEV88754.1"/>
    <property type="molecule type" value="Genomic_DNA"/>
</dbReference>
<keyword evidence="2" id="KW-1133">Transmembrane helix</keyword>
<dbReference type="GeneID" id="84788718"/>
<feature type="transmembrane region" description="Helical" evidence="2">
    <location>
        <begin position="12"/>
        <end position="32"/>
    </location>
</feature>
<reference evidence="4 5" key="1">
    <citation type="submission" date="2009-08" db="EMBL/GenBank/DDBJ databases">
        <authorList>
            <person name="Qin X."/>
            <person name="Bachman B."/>
            <person name="Battles P."/>
            <person name="Bell A."/>
            <person name="Bess C."/>
            <person name="Bickham C."/>
            <person name="Chaboub L."/>
            <person name="Chen D."/>
            <person name="Coyle M."/>
            <person name="Deiros D.R."/>
            <person name="Dinh H."/>
            <person name="Forbes L."/>
            <person name="Fowler G."/>
            <person name="Francisco L."/>
            <person name="Fu Q."/>
            <person name="Gubbala S."/>
            <person name="Hale W."/>
            <person name="Han Y."/>
            <person name="Hemphill L."/>
            <person name="Highlander S.K."/>
            <person name="Hirani K."/>
            <person name="Hogues M."/>
            <person name="Jackson L."/>
            <person name="Jakkamsetti A."/>
            <person name="Javaid M."/>
            <person name="Jiang H."/>
            <person name="Korchina V."/>
            <person name="Kovar C."/>
            <person name="Lara F."/>
            <person name="Lee S."/>
            <person name="Mata R."/>
            <person name="Mathew T."/>
            <person name="Moen C."/>
            <person name="Morales K."/>
            <person name="Munidasa M."/>
            <person name="Nazareth L."/>
            <person name="Ngo R."/>
            <person name="Nguyen L."/>
            <person name="Okwuonu G."/>
            <person name="Ongeri F."/>
            <person name="Patil S."/>
            <person name="Petrosino J."/>
            <person name="Pham C."/>
            <person name="Pham P."/>
            <person name="Pu L.-L."/>
            <person name="Puazo M."/>
            <person name="Raj R."/>
            <person name="Reid J."/>
            <person name="Rouhana J."/>
            <person name="Saada N."/>
            <person name="Shang Y."/>
            <person name="Simmons D."/>
            <person name="Thornton R."/>
            <person name="Warren J."/>
            <person name="Weissenberger G."/>
            <person name="Zhang J."/>
            <person name="Zhang L."/>
            <person name="Zhou C."/>
            <person name="Zhu D."/>
            <person name="Muzny D."/>
            <person name="Worley K."/>
            <person name="Gibbs R."/>
        </authorList>
    </citation>
    <scope>NUCLEOTIDE SEQUENCE [LARGE SCALE GENOMIC DNA]</scope>
    <source>
        <strain evidence="5">ATCC 15826 / DSM 8339 / NCTC 10426 / 6573</strain>
    </source>
</reference>
<evidence type="ECO:0000256" key="1">
    <source>
        <dbReference type="SAM" id="MobiDB-lite"/>
    </source>
</evidence>
<dbReference type="STRING" id="2718.CHUV0807_0944"/>
<name>C8N9G3_CARH6</name>